<proteinExistence type="predicted"/>
<dbReference type="PRINTS" id="PR00111">
    <property type="entry name" value="ABHYDROLASE"/>
</dbReference>
<organism evidence="2 3">
    <name type="scientific">Leucothrix pacifica</name>
    <dbReference type="NCBI Taxonomy" id="1247513"/>
    <lineage>
        <taxon>Bacteria</taxon>
        <taxon>Pseudomonadati</taxon>
        <taxon>Pseudomonadota</taxon>
        <taxon>Gammaproteobacteria</taxon>
        <taxon>Thiotrichales</taxon>
        <taxon>Thiotrichaceae</taxon>
        <taxon>Leucothrix</taxon>
    </lineage>
</organism>
<keyword evidence="3" id="KW-1185">Reference proteome</keyword>
<gene>
    <name evidence="2" type="ORF">DKW60_00220</name>
</gene>
<feature type="domain" description="AB hydrolase-1" evidence="1">
    <location>
        <begin position="20"/>
        <end position="247"/>
    </location>
</feature>
<dbReference type="RefSeq" id="WP_109835649.1">
    <property type="nucleotide sequence ID" value="NZ_QGKM01000001.1"/>
</dbReference>
<dbReference type="AlphaFoldDB" id="A0A317CR57"/>
<evidence type="ECO:0000313" key="3">
    <source>
        <dbReference type="Proteomes" id="UP000245539"/>
    </source>
</evidence>
<keyword evidence="2" id="KW-0378">Hydrolase</keyword>
<comment type="caution">
    <text evidence="2">The sequence shown here is derived from an EMBL/GenBank/DDBJ whole genome shotgun (WGS) entry which is preliminary data.</text>
</comment>
<dbReference type="GO" id="GO:0016787">
    <property type="term" value="F:hydrolase activity"/>
    <property type="evidence" value="ECO:0007669"/>
    <property type="project" value="UniProtKB-KW"/>
</dbReference>
<dbReference type="OrthoDB" id="7057597at2"/>
<reference evidence="2 3" key="1">
    <citation type="submission" date="2018-05" db="EMBL/GenBank/DDBJ databases">
        <title>Leucothrix arctica sp. nov., isolated from Arctic seawater.</title>
        <authorList>
            <person name="Choi A."/>
            <person name="Baek K."/>
        </authorList>
    </citation>
    <scope>NUCLEOTIDE SEQUENCE [LARGE SCALE GENOMIC DNA]</scope>
    <source>
        <strain evidence="2 3">JCM 18388</strain>
    </source>
</reference>
<dbReference type="InterPro" id="IPR000073">
    <property type="entry name" value="AB_hydrolase_1"/>
</dbReference>
<dbReference type="InterPro" id="IPR050266">
    <property type="entry name" value="AB_hydrolase_sf"/>
</dbReference>
<accession>A0A317CR57</accession>
<name>A0A317CR57_9GAMM</name>
<dbReference type="Pfam" id="PF00561">
    <property type="entry name" value="Abhydrolase_1"/>
    <property type="match status" value="1"/>
</dbReference>
<dbReference type="SUPFAM" id="SSF53474">
    <property type="entry name" value="alpha/beta-Hydrolases"/>
    <property type="match status" value="1"/>
</dbReference>
<dbReference type="PANTHER" id="PTHR43798">
    <property type="entry name" value="MONOACYLGLYCEROL LIPASE"/>
    <property type="match status" value="1"/>
</dbReference>
<dbReference type="Gene3D" id="3.40.50.1820">
    <property type="entry name" value="alpha/beta hydrolase"/>
    <property type="match status" value="1"/>
</dbReference>
<protein>
    <submittedName>
        <fullName evidence="2">Alpha/beta hydrolase</fullName>
    </submittedName>
</protein>
<dbReference type="InterPro" id="IPR029058">
    <property type="entry name" value="AB_hydrolase_fold"/>
</dbReference>
<sequence length="267" mass="29234">MKQIHQISYTERGEQHTGIPIICLHGIGGSQDSFLPQLEALSNSHRTIAWNMPGYGESALLETTSFTTLTQALLGFMDELGIEKAHILGHSIGGMIAQEVALTNPDRVASLALLGTTPSFGGRDDSFKQRFLEARLKPLDDGQTMSELADEFVPQIVGSQADKAMMQAASDTMRVVTPEAYRVILQCLIQFDRYADSGLISQPCCLIAGSEDNNAPAKTMHKMASKIPNACFYELEQVGHLINLEAPKRCNQILNSFYTGLNNDQNT</sequence>
<dbReference type="EMBL" id="QGKM01000001">
    <property type="protein sequence ID" value="PWR00668.1"/>
    <property type="molecule type" value="Genomic_DNA"/>
</dbReference>
<evidence type="ECO:0000259" key="1">
    <source>
        <dbReference type="Pfam" id="PF00561"/>
    </source>
</evidence>
<evidence type="ECO:0000313" key="2">
    <source>
        <dbReference type="EMBL" id="PWR00668.1"/>
    </source>
</evidence>
<dbReference type="Proteomes" id="UP000245539">
    <property type="component" value="Unassembled WGS sequence"/>
</dbReference>